<feature type="region of interest" description="Disordered" evidence="1">
    <location>
        <begin position="113"/>
        <end position="139"/>
    </location>
</feature>
<keyword evidence="3" id="KW-1185">Reference proteome</keyword>
<dbReference type="AlphaFoldDB" id="A0A2P4ZPK8"/>
<gene>
    <name evidence="2" type="ORF">TGAM01_v205157</name>
</gene>
<dbReference type="GeneID" id="29990582"/>
<organism evidence="2 3">
    <name type="scientific">Trichoderma gamsii</name>
    <dbReference type="NCBI Taxonomy" id="398673"/>
    <lineage>
        <taxon>Eukaryota</taxon>
        <taxon>Fungi</taxon>
        <taxon>Dikarya</taxon>
        <taxon>Ascomycota</taxon>
        <taxon>Pezizomycotina</taxon>
        <taxon>Sordariomycetes</taxon>
        <taxon>Hypocreomycetidae</taxon>
        <taxon>Hypocreales</taxon>
        <taxon>Hypocreaceae</taxon>
        <taxon>Trichoderma</taxon>
    </lineage>
</organism>
<protein>
    <submittedName>
        <fullName evidence="2">Uncharacterized protein</fullName>
    </submittedName>
</protein>
<evidence type="ECO:0000256" key="1">
    <source>
        <dbReference type="SAM" id="MobiDB-lite"/>
    </source>
</evidence>
<dbReference type="RefSeq" id="XP_018656308.1">
    <property type="nucleotide sequence ID" value="XM_018810499.1"/>
</dbReference>
<evidence type="ECO:0000313" key="2">
    <source>
        <dbReference type="EMBL" id="PON26213.1"/>
    </source>
</evidence>
<proteinExistence type="predicted"/>
<dbReference type="EMBL" id="JPDN02000015">
    <property type="protein sequence ID" value="PON26213.1"/>
    <property type="molecule type" value="Genomic_DNA"/>
</dbReference>
<comment type="caution">
    <text evidence="2">The sequence shown here is derived from an EMBL/GenBank/DDBJ whole genome shotgun (WGS) entry which is preliminary data.</text>
</comment>
<reference evidence="2 3" key="1">
    <citation type="journal article" date="2016" name="Genome Announc.">
        <title>Draft Whole-Genome Sequence of Trichoderma gamsii T6085, a Promising Biocontrol Agent of Fusarium Head Blight on Wheat.</title>
        <authorList>
            <person name="Baroncelli R."/>
            <person name="Zapparata A."/>
            <person name="Piaggeschi G."/>
            <person name="Sarrocco S."/>
            <person name="Vannacci G."/>
        </authorList>
    </citation>
    <scope>NUCLEOTIDE SEQUENCE [LARGE SCALE GENOMIC DNA]</scope>
    <source>
        <strain evidence="2 3">T6085</strain>
    </source>
</reference>
<dbReference type="Proteomes" id="UP000054821">
    <property type="component" value="Unassembled WGS sequence"/>
</dbReference>
<name>A0A2P4ZPK8_9HYPO</name>
<sequence>MSHSGVVVAASVAKLCPSPMPMAMDPPGEVASNYNRCGAGGAPEIQRTRAAAAPSPTMPRYRYQITAQRQRFGALPRAVASCVVGGDRQRCLVAILAAKRGASKAAWLSEPETAAMGAAEDPSQGPKASSQIPAQRQRQLRALDQTPGAGLPTHPTAVMDQLLMLMKRLPW</sequence>
<accession>A0A2P4ZPK8</accession>
<evidence type="ECO:0000313" key="3">
    <source>
        <dbReference type="Proteomes" id="UP000054821"/>
    </source>
</evidence>